<gene>
    <name evidence="8" type="primary">COQ6</name>
    <name evidence="8" type="ORF">HK099_003552</name>
</gene>
<dbReference type="SUPFAM" id="SSF51905">
    <property type="entry name" value="FAD/NAD(P)-binding domain"/>
    <property type="match status" value="1"/>
</dbReference>
<dbReference type="Gene3D" id="3.50.50.60">
    <property type="entry name" value="FAD/NAD(P)-binding domain"/>
    <property type="match status" value="2"/>
</dbReference>
<dbReference type="PANTHER" id="PTHR43876">
    <property type="entry name" value="UBIQUINONE BIOSYNTHESIS MONOOXYGENASE COQ6, MITOCHONDRIAL"/>
    <property type="match status" value="1"/>
</dbReference>
<keyword evidence="9" id="KW-1185">Reference proteome</keyword>
<evidence type="ECO:0000313" key="8">
    <source>
        <dbReference type="EMBL" id="KAJ3221405.1"/>
    </source>
</evidence>
<dbReference type="InterPro" id="IPR002938">
    <property type="entry name" value="FAD-bd"/>
</dbReference>
<keyword evidence="5" id="KW-0560">Oxidoreductase</keyword>
<dbReference type="Pfam" id="PF01494">
    <property type="entry name" value="FAD_binding_3"/>
    <property type="match status" value="2"/>
</dbReference>
<dbReference type="EMBL" id="JADGJW010000232">
    <property type="protein sequence ID" value="KAJ3221405.1"/>
    <property type="molecule type" value="Genomic_DNA"/>
</dbReference>
<dbReference type="GO" id="GO:0004497">
    <property type="term" value="F:monooxygenase activity"/>
    <property type="evidence" value="ECO:0007669"/>
    <property type="project" value="UniProtKB-KW"/>
</dbReference>
<dbReference type="GO" id="GO:0005739">
    <property type="term" value="C:mitochondrion"/>
    <property type="evidence" value="ECO:0007669"/>
    <property type="project" value="TreeGrafter"/>
</dbReference>
<dbReference type="GO" id="GO:0071949">
    <property type="term" value="F:FAD binding"/>
    <property type="evidence" value="ECO:0007669"/>
    <property type="project" value="InterPro"/>
</dbReference>
<evidence type="ECO:0000259" key="7">
    <source>
        <dbReference type="Pfam" id="PF01494"/>
    </source>
</evidence>
<dbReference type="InterPro" id="IPR018168">
    <property type="entry name" value="Ubi_Hdrlase_CS"/>
</dbReference>
<accession>A0AAD5Y082</accession>
<feature type="domain" description="FAD-binding" evidence="7">
    <location>
        <begin position="17"/>
        <end position="236"/>
    </location>
</feature>
<dbReference type="GO" id="GO:0016705">
    <property type="term" value="F:oxidoreductase activity, acting on paired donors, with incorporation or reduction of molecular oxygen"/>
    <property type="evidence" value="ECO:0007669"/>
    <property type="project" value="InterPro"/>
</dbReference>
<dbReference type="PANTHER" id="PTHR43876:SF7">
    <property type="entry name" value="UBIQUINONE BIOSYNTHESIS MONOOXYGENASE COQ6, MITOCHONDRIAL"/>
    <property type="match status" value="1"/>
</dbReference>
<proteinExistence type="inferred from homology"/>
<dbReference type="Proteomes" id="UP001211065">
    <property type="component" value="Unassembled WGS sequence"/>
</dbReference>
<evidence type="ECO:0000256" key="2">
    <source>
        <dbReference type="ARBA" id="ARBA00005349"/>
    </source>
</evidence>
<comment type="cofactor">
    <cofactor evidence="1">
        <name>FAD</name>
        <dbReference type="ChEBI" id="CHEBI:57692"/>
    </cofactor>
</comment>
<evidence type="ECO:0000256" key="5">
    <source>
        <dbReference type="ARBA" id="ARBA00023002"/>
    </source>
</evidence>
<evidence type="ECO:0000256" key="3">
    <source>
        <dbReference type="ARBA" id="ARBA00022630"/>
    </source>
</evidence>
<dbReference type="PROSITE" id="PS01304">
    <property type="entry name" value="UBIH"/>
    <property type="match status" value="1"/>
</dbReference>
<dbReference type="PRINTS" id="PR00420">
    <property type="entry name" value="RNGMNOXGNASE"/>
</dbReference>
<name>A0AAD5Y082_9FUNG</name>
<dbReference type="InterPro" id="IPR036188">
    <property type="entry name" value="FAD/NAD-bd_sf"/>
</dbReference>
<reference evidence="8" key="1">
    <citation type="submission" date="2020-05" db="EMBL/GenBank/DDBJ databases">
        <title>Phylogenomic resolution of chytrid fungi.</title>
        <authorList>
            <person name="Stajich J.E."/>
            <person name="Amses K."/>
            <person name="Simmons R."/>
            <person name="Seto K."/>
            <person name="Myers J."/>
            <person name="Bonds A."/>
            <person name="Quandt C.A."/>
            <person name="Barry K."/>
            <person name="Liu P."/>
            <person name="Grigoriev I."/>
            <person name="Longcore J.E."/>
            <person name="James T.Y."/>
        </authorList>
    </citation>
    <scope>NUCLEOTIDE SEQUENCE</scope>
    <source>
        <strain evidence="8">JEL0476</strain>
    </source>
</reference>
<keyword evidence="3" id="KW-0285">Flavoprotein</keyword>
<dbReference type="InterPro" id="IPR051205">
    <property type="entry name" value="UbiH/COQ6_monooxygenase"/>
</dbReference>
<evidence type="ECO:0000256" key="4">
    <source>
        <dbReference type="ARBA" id="ARBA00022827"/>
    </source>
</evidence>
<dbReference type="GO" id="GO:0006744">
    <property type="term" value="P:ubiquinone biosynthetic process"/>
    <property type="evidence" value="ECO:0007669"/>
    <property type="project" value="InterPro"/>
</dbReference>
<evidence type="ECO:0000256" key="6">
    <source>
        <dbReference type="ARBA" id="ARBA00023033"/>
    </source>
</evidence>
<protein>
    <submittedName>
        <fullName evidence="8">Ubiquinone biosynthesis monooxygenase</fullName>
    </submittedName>
</protein>
<dbReference type="InterPro" id="IPR010971">
    <property type="entry name" value="UbiH/COQ6"/>
</dbReference>
<keyword evidence="6 8" id="KW-0503">Monooxygenase</keyword>
<feature type="domain" description="FAD-binding" evidence="7">
    <location>
        <begin position="382"/>
        <end position="453"/>
    </location>
</feature>
<dbReference type="AlphaFoldDB" id="A0AAD5Y082"/>
<sequence>MHKLLTRRLSTAVDKTYDICIVGAGPVGLSLAAKIGNSHYTNGNKICLIESSDVLKSLEENDTFSNRVVSVTPKSRLFLEEIGCWNNIPEEKVYPYNKIQVFDSNFKGSINFNSRYDEETEVSKASTAPKECTPSSSYDPVAYIIENNVIRSSLIKTLKNLNNEIEIFNNTKVNEIILDKGSFNDEWPIIKLDSGKVIQARLLIGADGQNSPVRMAANIESIGWDYDQSGIVGTLKVSGCSTVAFQRFLPTGPIALLPLKDKYMSLVWTLPKNISNLLFNLKKLNLKNDKMIFKEILNTALKNPKEDLLYFFSELEKLNDGKINFQNISEADKLKIELELNAIDFKFEREWGIKRLDSEQGGISVHDTIPVVEDIVKNSVAGFPLRLRNCRTYIGNRIALIGDAAHSIHPLAGQGLNLGLADSEALGRVLIKAIKNGDDFGLDYILEEYNSERYIKNLLMISSCDILEKVFVKVPSQFRIFEDLISFGLNSLNKMDVLKETLKKYAS</sequence>
<keyword evidence="8" id="KW-0830">Ubiquinone</keyword>
<dbReference type="NCBIfam" id="TIGR01988">
    <property type="entry name" value="Ubi-OHases"/>
    <property type="match status" value="1"/>
</dbReference>
<keyword evidence="4" id="KW-0274">FAD</keyword>
<comment type="similarity">
    <text evidence="2">Belongs to the UbiH/COQ6 family.</text>
</comment>
<organism evidence="8 9">
    <name type="scientific">Clydaea vesicula</name>
    <dbReference type="NCBI Taxonomy" id="447962"/>
    <lineage>
        <taxon>Eukaryota</taxon>
        <taxon>Fungi</taxon>
        <taxon>Fungi incertae sedis</taxon>
        <taxon>Chytridiomycota</taxon>
        <taxon>Chytridiomycota incertae sedis</taxon>
        <taxon>Chytridiomycetes</taxon>
        <taxon>Lobulomycetales</taxon>
        <taxon>Lobulomycetaceae</taxon>
        <taxon>Clydaea</taxon>
    </lineage>
</organism>
<evidence type="ECO:0000313" key="9">
    <source>
        <dbReference type="Proteomes" id="UP001211065"/>
    </source>
</evidence>
<evidence type="ECO:0000256" key="1">
    <source>
        <dbReference type="ARBA" id="ARBA00001974"/>
    </source>
</evidence>
<comment type="caution">
    <text evidence="8">The sequence shown here is derived from an EMBL/GenBank/DDBJ whole genome shotgun (WGS) entry which is preliminary data.</text>
</comment>